<evidence type="ECO:0000256" key="1">
    <source>
        <dbReference type="SAM" id="MobiDB-lite"/>
    </source>
</evidence>
<dbReference type="Proteomes" id="UP001465976">
    <property type="component" value="Unassembled WGS sequence"/>
</dbReference>
<protein>
    <submittedName>
        <fullName evidence="2">Uncharacterized protein</fullName>
    </submittedName>
</protein>
<organism evidence="2 3">
    <name type="scientific">Marasmius crinis-equi</name>
    <dbReference type="NCBI Taxonomy" id="585013"/>
    <lineage>
        <taxon>Eukaryota</taxon>
        <taxon>Fungi</taxon>
        <taxon>Dikarya</taxon>
        <taxon>Basidiomycota</taxon>
        <taxon>Agaricomycotina</taxon>
        <taxon>Agaricomycetes</taxon>
        <taxon>Agaricomycetidae</taxon>
        <taxon>Agaricales</taxon>
        <taxon>Marasmiineae</taxon>
        <taxon>Marasmiaceae</taxon>
        <taxon>Marasmius</taxon>
    </lineage>
</organism>
<dbReference type="EMBL" id="JBAHYK010001008">
    <property type="protein sequence ID" value="KAL0570016.1"/>
    <property type="molecule type" value="Genomic_DNA"/>
</dbReference>
<comment type="caution">
    <text evidence="2">The sequence shown here is derived from an EMBL/GenBank/DDBJ whole genome shotgun (WGS) entry which is preliminary data.</text>
</comment>
<accession>A0ABR3F475</accession>
<evidence type="ECO:0000313" key="2">
    <source>
        <dbReference type="EMBL" id="KAL0570016.1"/>
    </source>
</evidence>
<gene>
    <name evidence="2" type="ORF">V5O48_011946</name>
</gene>
<evidence type="ECO:0000313" key="3">
    <source>
        <dbReference type="Proteomes" id="UP001465976"/>
    </source>
</evidence>
<feature type="region of interest" description="Disordered" evidence="1">
    <location>
        <begin position="1"/>
        <end position="44"/>
    </location>
</feature>
<proteinExistence type="predicted"/>
<name>A0ABR3F475_9AGAR</name>
<sequence>MSSSQNQVKDEPLTQGSVNLDLPPSGQPRVRNSCAPSTPEGRAARNRAIEEALRASSQVVKNHEDLFNAEQYRQTCEDSLMAANRDLDAKMGELQNNATAFSQTMAQVNAMFGLATTANQDRNVQAPTAVPTTPTTNRTVYYSASSAPSTPSTARTMSPPATPSRRPGGVVEAPPPTPIVGRVHTGNRLPAYVVYHGKDNRHGVFESWRAVDYLPELPFAAAIGSVTDVVCRGFRSIEMARDYYSEAVEDGIIDILNTPPRNDEYYIVTKGAKPGVYTQRGFLMKEGLQWRGGEVTVWVGTLSAARDQFRAWVQEGLTETYHYDVKEADL</sequence>
<reference evidence="2 3" key="1">
    <citation type="submission" date="2024-02" db="EMBL/GenBank/DDBJ databases">
        <title>A draft genome for the cacao thread blight pathogen Marasmius crinis-equi.</title>
        <authorList>
            <person name="Cohen S.P."/>
            <person name="Baruah I.K."/>
            <person name="Amoako-Attah I."/>
            <person name="Bukari Y."/>
            <person name="Meinhardt L.W."/>
            <person name="Bailey B.A."/>
        </authorList>
    </citation>
    <scope>NUCLEOTIDE SEQUENCE [LARGE SCALE GENOMIC DNA]</scope>
    <source>
        <strain evidence="2 3">GH-76</strain>
    </source>
</reference>
<keyword evidence="3" id="KW-1185">Reference proteome</keyword>
<feature type="region of interest" description="Disordered" evidence="1">
    <location>
        <begin position="126"/>
        <end position="182"/>
    </location>
</feature>
<feature type="compositionally biased region" description="Low complexity" evidence="1">
    <location>
        <begin position="126"/>
        <end position="159"/>
    </location>
</feature>